<comment type="similarity">
    <text evidence="1">Belongs to the sigma-70 factor family. ECF subfamily.</text>
</comment>
<keyword evidence="2" id="KW-0805">Transcription regulation</keyword>
<keyword evidence="4" id="KW-0804">Transcription</keyword>
<dbReference type="PANTHER" id="PTHR43133:SF60">
    <property type="entry name" value="RNA POLYMERASE SIGMA FACTOR SIGV"/>
    <property type="match status" value="1"/>
</dbReference>
<dbReference type="RefSeq" id="WP_188613665.1">
    <property type="nucleotide sequence ID" value="NZ_BMJT01000002.1"/>
</dbReference>
<dbReference type="InterPro" id="IPR014284">
    <property type="entry name" value="RNA_pol_sigma-70_dom"/>
</dbReference>
<dbReference type="Gene3D" id="1.10.1740.10">
    <property type="match status" value="1"/>
</dbReference>
<dbReference type="AlphaFoldDB" id="A0A917G004"/>
<dbReference type="InterPro" id="IPR013325">
    <property type="entry name" value="RNA_pol_sigma_r2"/>
</dbReference>
<evidence type="ECO:0000256" key="2">
    <source>
        <dbReference type="ARBA" id="ARBA00023015"/>
    </source>
</evidence>
<feature type="domain" description="RNA polymerase sigma-70 region 2" evidence="5">
    <location>
        <begin position="16"/>
        <end position="83"/>
    </location>
</feature>
<dbReference type="Gene3D" id="1.10.10.10">
    <property type="entry name" value="Winged helix-like DNA-binding domain superfamily/Winged helix DNA-binding domain"/>
    <property type="match status" value="1"/>
</dbReference>
<keyword evidence="3" id="KW-0731">Sigma factor</keyword>
<protein>
    <submittedName>
        <fullName evidence="7">RNA polymerase sigma factor SigV</fullName>
    </submittedName>
</protein>
<dbReference type="PANTHER" id="PTHR43133">
    <property type="entry name" value="RNA POLYMERASE ECF-TYPE SIGMA FACTO"/>
    <property type="match status" value="1"/>
</dbReference>
<evidence type="ECO:0000256" key="1">
    <source>
        <dbReference type="ARBA" id="ARBA00010641"/>
    </source>
</evidence>
<evidence type="ECO:0000313" key="7">
    <source>
        <dbReference type="EMBL" id="GGG15611.1"/>
    </source>
</evidence>
<dbReference type="NCBIfam" id="TIGR02937">
    <property type="entry name" value="sigma70-ECF"/>
    <property type="match status" value="1"/>
</dbReference>
<sequence length="170" mass="20370">MRKKHSHEMEEAFIAFIRANRQRFYFLAYSYTKNEQDALDIVQDSIQKAMQALHRLEHFTYIKSWFYKIVVRTAIDFLRKNKRLQVTDDAQLEHFIPAYEDDYTDFDLTKALDALPLKYREVIILHYFEDLTLADVAIVLNVNINTIKSRLYRALQLLKIDLQEEETTDE</sequence>
<dbReference type="Pfam" id="PF04542">
    <property type="entry name" value="Sigma70_r2"/>
    <property type="match status" value="1"/>
</dbReference>
<dbReference type="CDD" id="cd06171">
    <property type="entry name" value="Sigma70_r4"/>
    <property type="match status" value="1"/>
</dbReference>
<dbReference type="InterPro" id="IPR007627">
    <property type="entry name" value="RNA_pol_sigma70_r2"/>
</dbReference>
<dbReference type="SUPFAM" id="SSF88659">
    <property type="entry name" value="Sigma3 and sigma4 domains of RNA polymerase sigma factors"/>
    <property type="match status" value="1"/>
</dbReference>
<dbReference type="EMBL" id="BMJT01000002">
    <property type="protein sequence ID" value="GGG15611.1"/>
    <property type="molecule type" value="Genomic_DNA"/>
</dbReference>
<dbReference type="Pfam" id="PF08281">
    <property type="entry name" value="Sigma70_r4_2"/>
    <property type="match status" value="1"/>
</dbReference>
<dbReference type="GO" id="GO:0016987">
    <property type="term" value="F:sigma factor activity"/>
    <property type="evidence" value="ECO:0007669"/>
    <property type="project" value="UniProtKB-KW"/>
</dbReference>
<evidence type="ECO:0000259" key="5">
    <source>
        <dbReference type="Pfam" id="PF04542"/>
    </source>
</evidence>
<dbReference type="SUPFAM" id="SSF88946">
    <property type="entry name" value="Sigma2 domain of RNA polymerase sigma factors"/>
    <property type="match status" value="1"/>
</dbReference>
<dbReference type="InterPro" id="IPR013324">
    <property type="entry name" value="RNA_pol_sigma_r3/r4-like"/>
</dbReference>
<evidence type="ECO:0000256" key="3">
    <source>
        <dbReference type="ARBA" id="ARBA00023082"/>
    </source>
</evidence>
<gene>
    <name evidence="7" type="primary">sigV</name>
    <name evidence="7" type="ORF">GCM10007425_07390</name>
</gene>
<reference evidence="7" key="2">
    <citation type="submission" date="2020-09" db="EMBL/GenBank/DDBJ databases">
        <authorList>
            <person name="Sun Q."/>
            <person name="Zhou Y."/>
        </authorList>
    </citation>
    <scope>NUCLEOTIDE SEQUENCE</scope>
    <source>
        <strain evidence="7">CGMCC 1.15760</strain>
    </source>
</reference>
<proteinExistence type="inferred from homology"/>
<comment type="caution">
    <text evidence="7">The sequence shown here is derived from an EMBL/GenBank/DDBJ whole genome shotgun (WGS) entry which is preliminary data.</text>
</comment>
<organism evidence="7 8">
    <name type="scientific">Lysinibacillus alkalisoli</name>
    <dbReference type="NCBI Taxonomy" id="1911548"/>
    <lineage>
        <taxon>Bacteria</taxon>
        <taxon>Bacillati</taxon>
        <taxon>Bacillota</taxon>
        <taxon>Bacilli</taxon>
        <taxon>Bacillales</taxon>
        <taxon>Bacillaceae</taxon>
        <taxon>Lysinibacillus</taxon>
    </lineage>
</organism>
<evidence type="ECO:0000259" key="6">
    <source>
        <dbReference type="Pfam" id="PF08281"/>
    </source>
</evidence>
<reference evidence="7" key="1">
    <citation type="journal article" date="2014" name="Int. J. Syst. Evol. Microbiol.">
        <title>Complete genome sequence of Corynebacterium casei LMG S-19264T (=DSM 44701T), isolated from a smear-ripened cheese.</title>
        <authorList>
            <consortium name="US DOE Joint Genome Institute (JGI-PGF)"/>
            <person name="Walter F."/>
            <person name="Albersmeier A."/>
            <person name="Kalinowski J."/>
            <person name="Ruckert C."/>
        </authorList>
    </citation>
    <scope>NUCLEOTIDE SEQUENCE</scope>
    <source>
        <strain evidence="7">CGMCC 1.15760</strain>
    </source>
</reference>
<dbReference type="Proteomes" id="UP000616608">
    <property type="component" value="Unassembled WGS sequence"/>
</dbReference>
<keyword evidence="8" id="KW-1185">Reference proteome</keyword>
<evidence type="ECO:0000313" key="8">
    <source>
        <dbReference type="Proteomes" id="UP000616608"/>
    </source>
</evidence>
<dbReference type="InterPro" id="IPR039425">
    <property type="entry name" value="RNA_pol_sigma-70-like"/>
</dbReference>
<evidence type="ECO:0000256" key="4">
    <source>
        <dbReference type="ARBA" id="ARBA00023163"/>
    </source>
</evidence>
<dbReference type="GO" id="GO:0003677">
    <property type="term" value="F:DNA binding"/>
    <property type="evidence" value="ECO:0007669"/>
    <property type="project" value="InterPro"/>
</dbReference>
<dbReference type="InterPro" id="IPR013249">
    <property type="entry name" value="RNA_pol_sigma70_r4_t2"/>
</dbReference>
<dbReference type="InterPro" id="IPR036388">
    <property type="entry name" value="WH-like_DNA-bd_sf"/>
</dbReference>
<dbReference type="GO" id="GO:0006352">
    <property type="term" value="P:DNA-templated transcription initiation"/>
    <property type="evidence" value="ECO:0007669"/>
    <property type="project" value="InterPro"/>
</dbReference>
<feature type="domain" description="RNA polymerase sigma factor 70 region 4 type 2" evidence="6">
    <location>
        <begin position="107"/>
        <end position="158"/>
    </location>
</feature>
<accession>A0A917G004</accession>
<name>A0A917G004_9BACI</name>